<keyword evidence="4" id="KW-1185">Reference proteome</keyword>
<feature type="compositionally biased region" description="Low complexity" evidence="1">
    <location>
        <begin position="386"/>
        <end position="407"/>
    </location>
</feature>
<reference evidence="3 4" key="1">
    <citation type="submission" date="2010-05" db="EMBL/GenBank/DDBJ databases">
        <title>The Genome Sequence of Thecamonas trahens ATCC 50062.</title>
        <authorList>
            <consortium name="The Broad Institute Genome Sequencing Platform"/>
            <person name="Russ C."/>
            <person name="Cuomo C."/>
            <person name="Shea T."/>
            <person name="Young S.K."/>
            <person name="Zeng Q."/>
            <person name="Koehrsen M."/>
            <person name="Haas B."/>
            <person name="Borodovsky M."/>
            <person name="Guigo R."/>
            <person name="Alvarado L."/>
            <person name="Berlin A."/>
            <person name="Bochicchio J."/>
            <person name="Borenstein D."/>
            <person name="Chapman S."/>
            <person name="Chen Z."/>
            <person name="Freedman E."/>
            <person name="Gellesch M."/>
            <person name="Goldberg J."/>
            <person name="Griggs A."/>
            <person name="Gujja S."/>
            <person name="Heilman E."/>
            <person name="Heiman D."/>
            <person name="Hepburn T."/>
            <person name="Howarth C."/>
            <person name="Jen D."/>
            <person name="Larson L."/>
            <person name="Mehta T."/>
            <person name="Park D."/>
            <person name="Pearson M."/>
            <person name="Roberts A."/>
            <person name="Saif S."/>
            <person name="Shenoy N."/>
            <person name="Sisk P."/>
            <person name="Stolte C."/>
            <person name="Sykes S."/>
            <person name="Thomson T."/>
            <person name="Walk T."/>
            <person name="White J."/>
            <person name="Yandava C."/>
            <person name="Burger G."/>
            <person name="Gray M.W."/>
            <person name="Holland P.W.H."/>
            <person name="King N."/>
            <person name="Lang F.B.F."/>
            <person name="Roger A.J."/>
            <person name="Ruiz-Trillo I."/>
            <person name="Lander E."/>
            <person name="Nusbaum C."/>
        </authorList>
    </citation>
    <scope>NUCLEOTIDE SEQUENCE [LARGE SCALE GENOMIC DNA]</scope>
    <source>
        <strain evidence="3 4">ATCC 50062</strain>
    </source>
</reference>
<name>A0A0L0DCQ9_THETB</name>
<evidence type="ECO:0000256" key="1">
    <source>
        <dbReference type="SAM" id="MobiDB-lite"/>
    </source>
</evidence>
<dbReference type="Gene3D" id="2.20.70.10">
    <property type="match status" value="1"/>
</dbReference>
<dbReference type="CDD" id="cd00201">
    <property type="entry name" value="WW"/>
    <property type="match status" value="1"/>
</dbReference>
<organism evidence="3 4">
    <name type="scientific">Thecamonas trahens ATCC 50062</name>
    <dbReference type="NCBI Taxonomy" id="461836"/>
    <lineage>
        <taxon>Eukaryota</taxon>
        <taxon>Apusozoa</taxon>
        <taxon>Apusomonadida</taxon>
        <taxon>Apusomonadidae</taxon>
        <taxon>Thecamonas</taxon>
    </lineage>
</organism>
<accession>A0A0L0DCQ9</accession>
<protein>
    <recommendedName>
        <fullName evidence="2">WW domain-containing protein</fullName>
    </recommendedName>
</protein>
<feature type="region of interest" description="Disordered" evidence="1">
    <location>
        <begin position="367"/>
        <end position="410"/>
    </location>
</feature>
<gene>
    <name evidence="3" type="ORF">AMSG_05782</name>
</gene>
<dbReference type="Pfam" id="PF00397">
    <property type="entry name" value="WW"/>
    <property type="match status" value="1"/>
</dbReference>
<evidence type="ECO:0000259" key="2">
    <source>
        <dbReference type="PROSITE" id="PS50020"/>
    </source>
</evidence>
<feature type="region of interest" description="Disordered" evidence="1">
    <location>
        <begin position="276"/>
        <end position="324"/>
    </location>
</feature>
<dbReference type="InterPro" id="IPR001202">
    <property type="entry name" value="WW_dom"/>
</dbReference>
<evidence type="ECO:0000313" key="3">
    <source>
        <dbReference type="EMBL" id="KNC50025.1"/>
    </source>
</evidence>
<dbReference type="PROSITE" id="PS50020">
    <property type="entry name" value="WW_DOMAIN_2"/>
    <property type="match status" value="1"/>
</dbReference>
<dbReference type="RefSeq" id="XP_013757192.1">
    <property type="nucleotide sequence ID" value="XM_013901738.1"/>
</dbReference>
<proteinExistence type="predicted"/>
<dbReference type="GeneID" id="25565114"/>
<feature type="compositionally biased region" description="Basic residues" evidence="1">
    <location>
        <begin position="294"/>
        <end position="308"/>
    </location>
</feature>
<dbReference type="EMBL" id="GL349459">
    <property type="protein sequence ID" value="KNC50025.1"/>
    <property type="molecule type" value="Genomic_DNA"/>
</dbReference>
<dbReference type="AlphaFoldDB" id="A0A0L0DCQ9"/>
<feature type="domain" description="WW" evidence="2">
    <location>
        <begin position="323"/>
        <end position="357"/>
    </location>
</feature>
<dbReference type="SMART" id="SM00456">
    <property type="entry name" value="WW"/>
    <property type="match status" value="1"/>
</dbReference>
<dbReference type="OrthoDB" id="2444812at2759"/>
<evidence type="ECO:0000313" key="4">
    <source>
        <dbReference type="Proteomes" id="UP000054408"/>
    </source>
</evidence>
<sequence>MPRTSSESRPVQFPAAFGSAAGVALVTQRTDSLLAFHAAVLDYACVLMETEAAYATGLASLKGVPVPDELHLSRVANAWSVFERAMELGASQVTDLWDRLATTFDMLRMAADDQEHRLYARKMRLIRAARSVRAGADEAILAAPLSAYLSGAQVVYHDCLARIAAMLRLMHEHYSTPAKVWKLMNEHLAAVAPDASVDAFADKHASQPEPLHVVARSPALASEAALTELVEWDGGEGPAAYDDESSAAMRYAEVARDVNRVMGTDALALPSAALAADAPGDSSLPASSREAAKAKTKAKTKAKAKAKGHAADGRASTHGTDDFDLPPGWTAHYDREYKRHYFYNALRDEATWVIPEIEGPADAAVDGRKVKRCKTRVRKKRRRQSGDATGSSDSSGSESGDSSSSSGKVDASKYDVDLDAFVTDIWGSKIALDKSDIAALAY</sequence>
<dbReference type="InterPro" id="IPR036020">
    <property type="entry name" value="WW_dom_sf"/>
</dbReference>
<dbReference type="Proteomes" id="UP000054408">
    <property type="component" value="Unassembled WGS sequence"/>
</dbReference>
<feature type="compositionally biased region" description="Basic residues" evidence="1">
    <location>
        <begin position="369"/>
        <end position="383"/>
    </location>
</feature>
<dbReference type="SUPFAM" id="SSF51045">
    <property type="entry name" value="WW domain"/>
    <property type="match status" value="1"/>
</dbReference>